<feature type="region of interest" description="Disordered" evidence="1">
    <location>
        <begin position="46"/>
        <end position="84"/>
    </location>
</feature>
<sequence>MAVDYEVDTLACARNNRVASQRFYNQVMTPSRTFFVQDLPVMLHRSPSGAKRKIRQRREEQGSRPSPFLPASASSSNQASPATSIGSNYRSLIDSGGYQSILPDFDSSFVPVTQPRLNSTFSTSMSSLDITNTSLSSSSTPPPPPHTKPTVEVHPMPNEERIMALNDAEMRKEKPMVPAKPKNLKVDHLNSLIGTPSSASFQQTCNASDRGSHELKKVDEKQIESIGPMSRRARDFEGERSSVDDDISANERNGECLLSVIEKHDLHLANKIRRHIEHFKELLRFEMKLRCLLEKVVDRIRSGDDETEALLEEARLRRRLSDVNFLRMTYARRERDLECAMSRFFEEEESRQWHFYKDTLVQLVQNEEHIRGSVVNSKGSFRSKHIIRQSPEN</sequence>
<organism evidence="4">
    <name type="scientific">Angiostrongylus costaricensis</name>
    <name type="common">Nematode worm</name>
    <dbReference type="NCBI Taxonomy" id="334426"/>
    <lineage>
        <taxon>Eukaryota</taxon>
        <taxon>Metazoa</taxon>
        <taxon>Ecdysozoa</taxon>
        <taxon>Nematoda</taxon>
        <taxon>Chromadorea</taxon>
        <taxon>Rhabditida</taxon>
        <taxon>Rhabditina</taxon>
        <taxon>Rhabditomorpha</taxon>
        <taxon>Strongyloidea</taxon>
        <taxon>Metastrongylidae</taxon>
        <taxon>Angiostrongylus</taxon>
    </lineage>
</organism>
<reference evidence="4" key="1">
    <citation type="submission" date="2016-04" db="UniProtKB">
        <authorList>
            <consortium name="WormBaseParasite"/>
        </authorList>
    </citation>
    <scope>IDENTIFICATION</scope>
</reference>
<keyword evidence="3" id="KW-1185">Reference proteome</keyword>
<reference evidence="2 3" key="2">
    <citation type="submission" date="2018-11" db="EMBL/GenBank/DDBJ databases">
        <authorList>
            <consortium name="Pathogen Informatics"/>
        </authorList>
    </citation>
    <scope>NUCLEOTIDE SEQUENCE [LARGE SCALE GENOMIC DNA]</scope>
    <source>
        <strain evidence="2 3">Costa Rica</strain>
    </source>
</reference>
<dbReference type="Gene3D" id="6.10.250.3120">
    <property type="match status" value="1"/>
</dbReference>
<dbReference type="STRING" id="334426.A0A0R3PRD7"/>
<protein>
    <submittedName>
        <fullName evidence="4">ASD2 domain-containing protein</fullName>
    </submittedName>
</protein>
<proteinExistence type="predicted"/>
<dbReference type="OrthoDB" id="10063560at2759"/>
<evidence type="ECO:0000313" key="4">
    <source>
        <dbReference type="WBParaSite" id="ACOC_0000804501-mRNA-1"/>
    </source>
</evidence>
<dbReference type="OMA" id="GHMLHRQ"/>
<evidence type="ECO:0000313" key="2">
    <source>
        <dbReference type="EMBL" id="VDM59631.1"/>
    </source>
</evidence>
<evidence type="ECO:0000313" key="3">
    <source>
        <dbReference type="Proteomes" id="UP000267027"/>
    </source>
</evidence>
<name>A0A0R3PRD7_ANGCS</name>
<feature type="compositionally biased region" description="Low complexity" evidence="1">
    <location>
        <begin position="63"/>
        <end position="84"/>
    </location>
</feature>
<gene>
    <name evidence="2" type="ORF">ACOC_LOCUS8046</name>
</gene>
<dbReference type="Proteomes" id="UP000267027">
    <property type="component" value="Unassembled WGS sequence"/>
</dbReference>
<accession>A0A0R3PRD7</accession>
<dbReference type="WBParaSite" id="ACOC_0000804501-mRNA-1">
    <property type="protein sequence ID" value="ACOC_0000804501-mRNA-1"/>
    <property type="gene ID" value="ACOC_0000804501"/>
</dbReference>
<evidence type="ECO:0000256" key="1">
    <source>
        <dbReference type="SAM" id="MobiDB-lite"/>
    </source>
</evidence>
<dbReference type="EMBL" id="UYYA01004108">
    <property type="protein sequence ID" value="VDM59631.1"/>
    <property type="molecule type" value="Genomic_DNA"/>
</dbReference>
<feature type="region of interest" description="Disordered" evidence="1">
    <location>
        <begin position="130"/>
        <end position="153"/>
    </location>
</feature>
<dbReference type="AlphaFoldDB" id="A0A0R3PRD7"/>
<feature type="region of interest" description="Disordered" evidence="1">
    <location>
        <begin position="195"/>
        <end position="215"/>
    </location>
</feature>
<feature type="compositionally biased region" description="Polar residues" evidence="1">
    <location>
        <begin position="195"/>
        <end position="209"/>
    </location>
</feature>